<dbReference type="Pfam" id="PF01476">
    <property type="entry name" value="LysM"/>
    <property type="match status" value="1"/>
</dbReference>
<dbReference type="GO" id="GO:0009253">
    <property type="term" value="P:peptidoglycan catabolic process"/>
    <property type="evidence" value="ECO:0007669"/>
    <property type="project" value="InterPro"/>
</dbReference>
<dbReference type="InterPro" id="IPR050695">
    <property type="entry name" value="N-acetylmuramoyl_amidase_3"/>
</dbReference>
<name>A0A0U2N601_9BACT</name>
<dbReference type="SUPFAM" id="SSF54106">
    <property type="entry name" value="LysM domain"/>
    <property type="match status" value="1"/>
</dbReference>
<proteinExistence type="predicted"/>
<dbReference type="InterPro" id="IPR002508">
    <property type="entry name" value="MurNAc-LAA_cat"/>
</dbReference>
<keyword evidence="1 3" id="KW-0378">Hydrolase</keyword>
<protein>
    <submittedName>
        <fullName evidence="3">Putative cell wall hydrolase/autolysin</fullName>
    </submittedName>
</protein>
<dbReference type="AlphaFoldDB" id="A0A0U2N601"/>
<dbReference type="Pfam" id="PF01520">
    <property type="entry name" value="Amidase_3"/>
    <property type="match status" value="1"/>
</dbReference>
<dbReference type="Gene3D" id="3.40.630.40">
    <property type="entry name" value="Zn-dependent exopeptidases"/>
    <property type="match status" value="1"/>
</dbReference>
<dbReference type="InterPro" id="IPR018392">
    <property type="entry name" value="LysM"/>
</dbReference>
<dbReference type="Pfam" id="PF11741">
    <property type="entry name" value="AMIN"/>
    <property type="match status" value="1"/>
</dbReference>
<reference evidence="3" key="1">
    <citation type="journal article" date="2016" name="ISME J.">
        <title>Functional metagenomic screen reveals new and diverse microbial rhodopsins.</title>
        <authorList>
            <person name="Pushkarev A."/>
            <person name="Beja O."/>
        </authorList>
    </citation>
    <scope>NUCLEOTIDE SEQUENCE</scope>
</reference>
<dbReference type="InterPro" id="IPR021731">
    <property type="entry name" value="AMIN_dom"/>
</dbReference>
<evidence type="ECO:0000256" key="1">
    <source>
        <dbReference type="ARBA" id="ARBA00022801"/>
    </source>
</evidence>
<dbReference type="Gene3D" id="2.60.40.3500">
    <property type="match status" value="1"/>
</dbReference>
<dbReference type="PROSITE" id="PS51782">
    <property type="entry name" value="LYSM"/>
    <property type="match status" value="1"/>
</dbReference>
<sequence length="452" mass="50105">MAIQIGGTKRNMMRVCLTVIFFSVTSWVHAIELKSVRSSTDQDSSRVVLELSGQPKFSYFNLNNPSRLVLDVTNLSAERLQELIAVDDKRITRVRTAVRSRGSRLVFDLAGPYRSNIFALNAKGKFPDRLVIDVVGYVAGEKASVRGSKAEELTEPLVEKRDIIVAIDPGHGGKDPGASSYGLIEKQVVLQISKRLARRFQSEPGYRAVLTRDDDQFIPLKNRPRIAREAGADFFLSIHADSFPKNKSVRGTGVYALSLRGANSELAKWLQNTENAEDLAGGVDLGNVDNSTRQVLLNMSMESAIRISKQAGKFVLSDLTDMGRVHKKQLGLANFAVLRSPDIPSLLIETGFLSNRSDARRLSSSREQEKIAGAIFEGIKRYFEKSPPANTFVGWRKQNKGKRMTIEVKRGDTLSELASRYGLSLQALKELNGLQTDVIRLGQKLEVPTVSR</sequence>
<dbReference type="GO" id="GO:0030288">
    <property type="term" value="C:outer membrane-bounded periplasmic space"/>
    <property type="evidence" value="ECO:0007669"/>
    <property type="project" value="TreeGrafter"/>
</dbReference>
<dbReference type="SMART" id="SM00646">
    <property type="entry name" value="Ami_3"/>
    <property type="match status" value="1"/>
</dbReference>
<dbReference type="GO" id="GO:0008745">
    <property type="term" value="F:N-acetylmuramoyl-L-alanine amidase activity"/>
    <property type="evidence" value="ECO:0007669"/>
    <property type="project" value="InterPro"/>
</dbReference>
<accession>A0A0U2N601</accession>
<dbReference type="SMART" id="SM00257">
    <property type="entry name" value="LysM"/>
    <property type="match status" value="1"/>
</dbReference>
<dbReference type="InterPro" id="IPR036779">
    <property type="entry name" value="LysM_dom_sf"/>
</dbReference>
<feature type="domain" description="LysM" evidence="2">
    <location>
        <begin position="404"/>
        <end position="447"/>
    </location>
</feature>
<dbReference type="PANTHER" id="PTHR30404">
    <property type="entry name" value="N-ACETYLMURAMOYL-L-ALANINE AMIDASE"/>
    <property type="match status" value="1"/>
</dbReference>
<dbReference type="Gene3D" id="3.10.350.10">
    <property type="entry name" value="LysM domain"/>
    <property type="match status" value="1"/>
</dbReference>
<dbReference type="EMBL" id="KT201085">
    <property type="protein sequence ID" value="ALS56039.1"/>
    <property type="molecule type" value="Genomic_DNA"/>
</dbReference>
<dbReference type="CDD" id="cd02696">
    <property type="entry name" value="MurNAc-LAA"/>
    <property type="match status" value="1"/>
</dbReference>
<dbReference type="PANTHER" id="PTHR30404:SF0">
    <property type="entry name" value="N-ACETYLMURAMOYL-L-ALANINE AMIDASE AMIC"/>
    <property type="match status" value="1"/>
</dbReference>
<dbReference type="SUPFAM" id="SSF53187">
    <property type="entry name" value="Zn-dependent exopeptidases"/>
    <property type="match status" value="1"/>
</dbReference>
<organism evidence="3">
    <name type="scientific">uncultured bacterium EIL107F05</name>
    <dbReference type="NCBI Taxonomy" id="1768198"/>
    <lineage>
        <taxon>Bacteria</taxon>
        <taxon>environmental samples</taxon>
    </lineage>
</organism>
<evidence type="ECO:0000313" key="3">
    <source>
        <dbReference type="EMBL" id="ALS56039.1"/>
    </source>
</evidence>
<dbReference type="CDD" id="cd00118">
    <property type="entry name" value="LysM"/>
    <property type="match status" value="1"/>
</dbReference>
<evidence type="ECO:0000259" key="2">
    <source>
        <dbReference type="PROSITE" id="PS51782"/>
    </source>
</evidence>